<dbReference type="AlphaFoldDB" id="A0A383F4R3"/>
<comment type="pathway">
    <text evidence="3">Purine metabolism; IMP biosynthesis via salvage pathway; IMP from hypoxanthine: step 1/1.</text>
</comment>
<feature type="domain" description="Phosphoribosyltransferase" evidence="13">
    <location>
        <begin position="21"/>
        <end position="174"/>
    </location>
</feature>
<organism evidence="14">
    <name type="scientific">marine metagenome</name>
    <dbReference type="NCBI Taxonomy" id="408172"/>
    <lineage>
        <taxon>unclassified sequences</taxon>
        <taxon>metagenomes</taxon>
        <taxon>ecological metagenomes</taxon>
    </lineage>
</organism>
<keyword evidence="8" id="KW-0808">Transferase</keyword>
<keyword evidence="7" id="KW-0328">Glycosyltransferase</keyword>
<comment type="similarity">
    <text evidence="4">Belongs to the purine/pyrimidine phosphoribosyltransferase family.</text>
</comment>
<dbReference type="GO" id="GO:0032263">
    <property type="term" value="P:GMP salvage"/>
    <property type="evidence" value="ECO:0007669"/>
    <property type="project" value="TreeGrafter"/>
</dbReference>
<evidence type="ECO:0000259" key="13">
    <source>
        <dbReference type="Pfam" id="PF00156"/>
    </source>
</evidence>
<evidence type="ECO:0000256" key="5">
    <source>
        <dbReference type="ARBA" id="ARBA00011895"/>
    </source>
</evidence>
<dbReference type="EC" id="2.4.2.8" evidence="5"/>
<evidence type="ECO:0000256" key="6">
    <source>
        <dbReference type="ARBA" id="ARBA00022490"/>
    </source>
</evidence>
<dbReference type="EMBL" id="UINC01231425">
    <property type="protein sequence ID" value="SVE63949.1"/>
    <property type="molecule type" value="Genomic_DNA"/>
</dbReference>
<dbReference type="InterPro" id="IPR005904">
    <property type="entry name" value="Hxn_phspho_trans"/>
</dbReference>
<dbReference type="GO" id="GO:0006166">
    <property type="term" value="P:purine ribonucleoside salvage"/>
    <property type="evidence" value="ECO:0007669"/>
    <property type="project" value="UniProtKB-KW"/>
</dbReference>
<dbReference type="GO" id="GO:0005829">
    <property type="term" value="C:cytosol"/>
    <property type="evidence" value="ECO:0007669"/>
    <property type="project" value="TreeGrafter"/>
</dbReference>
<dbReference type="InterPro" id="IPR000836">
    <property type="entry name" value="PRTase_dom"/>
</dbReference>
<evidence type="ECO:0000256" key="4">
    <source>
        <dbReference type="ARBA" id="ARBA00008391"/>
    </source>
</evidence>
<accession>A0A383F4R3</accession>
<evidence type="ECO:0000256" key="1">
    <source>
        <dbReference type="ARBA" id="ARBA00001946"/>
    </source>
</evidence>
<keyword evidence="9" id="KW-0479">Metal-binding</keyword>
<keyword evidence="12" id="KW-0460">Magnesium</keyword>
<dbReference type="GO" id="GO:0032264">
    <property type="term" value="P:IMP salvage"/>
    <property type="evidence" value="ECO:0007669"/>
    <property type="project" value="TreeGrafter"/>
</dbReference>
<keyword evidence="11" id="KW-0547">Nucleotide-binding</keyword>
<dbReference type="GO" id="GO:0000166">
    <property type="term" value="F:nucleotide binding"/>
    <property type="evidence" value="ECO:0007669"/>
    <property type="project" value="UniProtKB-KW"/>
</dbReference>
<dbReference type="InterPro" id="IPR050408">
    <property type="entry name" value="HGPRT"/>
</dbReference>
<evidence type="ECO:0000256" key="7">
    <source>
        <dbReference type="ARBA" id="ARBA00022676"/>
    </source>
</evidence>
<comment type="cofactor">
    <cofactor evidence="1">
        <name>Mg(2+)</name>
        <dbReference type="ChEBI" id="CHEBI:18420"/>
    </cofactor>
</comment>
<dbReference type="NCBIfam" id="TIGR01203">
    <property type="entry name" value="HGPRTase"/>
    <property type="match status" value="1"/>
</dbReference>
<dbReference type="PANTHER" id="PTHR43340:SF1">
    <property type="entry name" value="HYPOXANTHINE PHOSPHORIBOSYLTRANSFERASE"/>
    <property type="match status" value="1"/>
</dbReference>
<protein>
    <recommendedName>
        <fullName evidence="5">hypoxanthine phosphoribosyltransferase</fullName>
        <ecNumber evidence="5">2.4.2.8</ecNumber>
    </recommendedName>
</protein>
<feature type="non-terminal residue" evidence="14">
    <location>
        <position position="188"/>
    </location>
</feature>
<evidence type="ECO:0000256" key="2">
    <source>
        <dbReference type="ARBA" id="ARBA00004496"/>
    </source>
</evidence>
<name>A0A383F4R3_9ZZZZ</name>
<comment type="subcellular location">
    <subcellularLocation>
        <location evidence="2">Cytoplasm</location>
    </subcellularLocation>
</comment>
<dbReference type="Pfam" id="PF00156">
    <property type="entry name" value="Pribosyltran"/>
    <property type="match status" value="1"/>
</dbReference>
<gene>
    <name evidence="14" type="ORF">METZ01_LOCUS516803</name>
</gene>
<keyword evidence="6" id="KW-0963">Cytoplasm</keyword>
<evidence type="ECO:0000256" key="9">
    <source>
        <dbReference type="ARBA" id="ARBA00022723"/>
    </source>
</evidence>
<evidence type="ECO:0000313" key="14">
    <source>
        <dbReference type="EMBL" id="SVE63949.1"/>
    </source>
</evidence>
<dbReference type="Gene3D" id="3.40.50.2020">
    <property type="match status" value="1"/>
</dbReference>
<keyword evidence="10" id="KW-0660">Purine salvage</keyword>
<evidence type="ECO:0000256" key="10">
    <source>
        <dbReference type="ARBA" id="ARBA00022726"/>
    </source>
</evidence>
<dbReference type="GO" id="GO:0004422">
    <property type="term" value="F:hypoxanthine phosphoribosyltransferase activity"/>
    <property type="evidence" value="ECO:0007669"/>
    <property type="project" value="InterPro"/>
</dbReference>
<evidence type="ECO:0000256" key="11">
    <source>
        <dbReference type="ARBA" id="ARBA00022741"/>
    </source>
</evidence>
<dbReference type="GO" id="GO:0006178">
    <property type="term" value="P:guanine salvage"/>
    <property type="evidence" value="ECO:0007669"/>
    <property type="project" value="TreeGrafter"/>
</dbReference>
<reference evidence="14" key="1">
    <citation type="submission" date="2018-05" db="EMBL/GenBank/DDBJ databases">
        <authorList>
            <person name="Lanie J.A."/>
            <person name="Ng W.-L."/>
            <person name="Kazmierczak K.M."/>
            <person name="Andrzejewski T.M."/>
            <person name="Davidsen T.M."/>
            <person name="Wayne K.J."/>
            <person name="Tettelin H."/>
            <person name="Glass J.I."/>
            <person name="Rusch D."/>
            <person name="Podicherti R."/>
            <person name="Tsui H.-C.T."/>
            <person name="Winkler M.E."/>
        </authorList>
    </citation>
    <scope>NUCLEOTIDE SEQUENCE</scope>
</reference>
<dbReference type="GO" id="GO:0046100">
    <property type="term" value="P:hypoxanthine metabolic process"/>
    <property type="evidence" value="ECO:0007669"/>
    <property type="project" value="TreeGrafter"/>
</dbReference>
<dbReference type="SUPFAM" id="SSF53271">
    <property type="entry name" value="PRTase-like"/>
    <property type="match status" value="1"/>
</dbReference>
<proteinExistence type="inferred from homology"/>
<dbReference type="PANTHER" id="PTHR43340">
    <property type="entry name" value="HYPOXANTHINE-GUANINE PHOSPHORIBOSYLTRANSFERASE"/>
    <property type="match status" value="1"/>
</dbReference>
<sequence>MSNDGNSATDLIQRPPGTVNIIYSAAEIGARVGALASEIANTLGPNIMVVAILKGSFVFTADLLRELHDHGVHPRIDFMTLSSYGTETESSGNVAITRDITDDVQGAKILLIDDILESGRTLAFARELLLNRGADQVQLCVLLDKPEKRKVKVNADYVGFSIGDSFVVGYGLDYAHFFRELPYIGTVA</sequence>
<evidence type="ECO:0000256" key="3">
    <source>
        <dbReference type="ARBA" id="ARBA00004669"/>
    </source>
</evidence>
<evidence type="ECO:0000256" key="12">
    <source>
        <dbReference type="ARBA" id="ARBA00022842"/>
    </source>
</evidence>
<dbReference type="GO" id="GO:0000287">
    <property type="term" value="F:magnesium ion binding"/>
    <property type="evidence" value="ECO:0007669"/>
    <property type="project" value="TreeGrafter"/>
</dbReference>
<evidence type="ECO:0000256" key="8">
    <source>
        <dbReference type="ARBA" id="ARBA00022679"/>
    </source>
</evidence>
<dbReference type="InterPro" id="IPR029057">
    <property type="entry name" value="PRTase-like"/>
</dbReference>
<dbReference type="CDD" id="cd06223">
    <property type="entry name" value="PRTases_typeI"/>
    <property type="match status" value="1"/>
</dbReference>